<feature type="compositionally biased region" description="Low complexity" evidence="1">
    <location>
        <begin position="49"/>
        <end position="88"/>
    </location>
</feature>
<dbReference type="PATRIC" id="fig|1423779.3.peg.936"/>
<evidence type="ECO:0000256" key="1">
    <source>
        <dbReference type="SAM" id="MobiDB-lite"/>
    </source>
</evidence>
<feature type="chain" id="PRO_5038675481" evidence="2">
    <location>
        <begin position="35"/>
        <end position="182"/>
    </location>
</feature>
<name>A0A0R1WAI0_9LACO</name>
<sequence length="182" mass="19029">MGVVIMITMKKKIISGSLVALMALGLAGCANNSAAPSSKVNHPQTTKLAQSSNKKAANSSSAKAVSENRAVQPSVASASSQTTSNSQVASVNTKASYAGQANAYTNAPESDIVNQFIKASGVDNARGTQYMISPANAQGEYQVEVRNSNGDPNISHLDGMYKFNPATNQVQKANRITGEYEK</sequence>
<gene>
    <name evidence="3" type="ORF">FC49_GL000917</name>
</gene>
<organism evidence="3 4">
    <name type="scientific">Limosilactobacillus oris DSM 4864</name>
    <dbReference type="NCBI Taxonomy" id="1423779"/>
    <lineage>
        <taxon>Bacteria</taxon>
        <taxon>Bacillati</taxon>
        <taxon>Bacillota</taxon>
        <taxon>Bacilli</taxon>
        <taxon>Lactobacillales</taxon>
        <taxon>Lactobacillaceae</taxon>
        <taxon>Limosilactobacillus</taxon>
    </lineage>
</organism>
<evidence type="ECO:0000256" key="2">
    <source>
        <dbReference type="SAM" id="SignalP"/>
    </source>
</evidence>
<protein>
    <submittedName>
        <fullName evidence="3">Lipoprotein</fullName>
    </submittedName>
</protein>
<evidence type="ECO:0000313" key="4">
    <source>
        <dbReference type="Proteomes" id="UP000050973"/>
    </source>
</evidence>
<dbReference type="EMBL" id="AZGE01000020">
    <property type="protein sequence ID" value="KRM14839.1"/>
    <property type="molecule type" value="Genomic_DNA"/>
</dbReference>
<keyword evidence="2" id="KW-0732">Signal</keyword>
<evidence type="ECO:0000313" key="3">
    <source>
        <dbReference type="EMBL" id="KRM14839.1"/>
    </source>
</evidence>
<feature type="region of interest" description="Disordered" evidence="1">
    <location>
        <begin position="33"/>
        <end position="88"/>
    </location>
</feature>
<dbReference type="AlphaFoldDB" id="A0A0R1WAI0"/>
<accession>A0A0R1WAI0</accession>
<feature type="signal peptide" evidence="2">
    <location>
        <begin position="1"/>
        <end position="34"/>
    </location>
</feature>
<feature type="compositionally biased region" description="Polar residues" evidence="1">
    <location>
        <begin position="33"/>
        <end position="48"/>
    </location>
</feature>
<reference evidence="3 4" key="1">
    <citation type="journal article" date="2015" name="Genome Announc.">
        <title>Expanding the biotechnology potential of lactobacilli through comparative genomics of 213 strains and associated genera.</title>
        <authorList>
            <person name="Sun Z."/>
            <person name="Harris H.M."/>
            <person name="McCann A."/>
            <person name="Guo C."/>
            <person name="Argimon S."/>
            <person name="Zhang W."/>
            <person name="Yang X."/>
            <person name="Jeffery I.B."/>
            <person name="Cooney J.C."/>
            <person name="Kagawa T.F."/>
            <person name="Liu W."/>
            <person name="Song Y."/>
            <person name="Salvetti E."/>
            <person name="Wrobel A."/>
            <person name="Rasinkangas P."/>
            <person name="Parkhill J."/>
            <person name="Rea M.C."/>
            <person name="O'Sullivan O."/>
            <person name="Ritari J."/>
            <person name="Douillard F.P."/>
            <person name="Paul Ross R."/>
            <person name="Yang R."/>
            <person name="Briner A.E."/>
            <person name="Felis G.E."/>
            <person name="de Vos W.M."/>
            <person name="Barrangou R."/>
            <person name="Klaenhammer T.R."/>
            <person name="Caufield P.W."/>
            <person name="Cui Y."/>
            <person name="Zhang H."/>
            <person name="O'Toole P.W."/>
        </authorList>
    </citation>
    <scope>NUCLEOTIDE SEQUENCE [LARGE SCALE GENOMIC DNA]</scope>
    <source>
        <strain evidence="3 4">DSM 4864</strain>
    </source>
</reference>
<comment type="caution">
    <text evidence="3">The sequence shown here is derived from an EMBL/GenBank/DDBJ whole genome shotgun (WGS) entry which is preliminary data.</text>
</comment>
<proteinExistence type="predicted"/>
<dbReference type="Proteomes" id="UP000050973">
    <property type="component" value="Unassembled WGS sequence"/>
</dbReference>
<keyword evidence="3" id="KW-0449">Lipoprotein</keyword>